<dbReference type="STRING" id="546874.SAMN04488544_3077"/>
<evidence type="ECO:0000256" key="9">
    <source>
        <dbReference type="SAM" id="Phobius"/>
    </source>
</evidence>
<keyword evidence="9" id="KW-1133">Transmembrane helix</keyword>
<feature type="transmembrane region" description="Helical" evidence="9">
    <location>
        <begin position="373"/>
        <end position="392"/>
    </location>
</feature>
<dbReference type="CDD" id="cd14014">
    <property type="entry name" value="STKc_PknB_like"/>
    <property type="match status" value="1"/>
</dbReference>
<evidence type="ECO:0000256" key="7">
    <source>
        <dbReference type="PROSITE-ProRule" id="PRU10141"/>
    </source>
</evidence>
<dbReference type="PROSITE" id="PS00108">
    <property type="entry name" value="PROTEIN_KINASE_ST"/>
    <property type="match status" value="1"/>
</dbReference>
<name>A0A1H2N0Y8_9ACTN</name>
<dbReference type="Pfam" id="PF00069">
    <property type="entry name" value="Pkinase"/>
    <property type="match status" value="1"/>
</dbReference>
<evidence type="ECO:0000256" key="8">
    <source>
        <dbReference type="SAM" id="MobiDB-lite"/>
    </source>
</evidence>
<dbReference type="SMART" id="SM00220">
    <property type="entry name" value="S_TKc"/>
    <property type="match status" value="1"/>
</dbReference>
<feature type="binding site" evidence="7">
    <location>
        <position position="43"/>
    </location>
    <ligand>
        <name>ATP</name>
        <dbReference type="ChEBI" id="CHEBI:30616"/>
    </ligand>
</feature>
<dbReference type="Gene3D" id="1.10.510.10">
    <property type="entry name" value="Transferase(Phosphotransferase) domain 1"/>
    <property type="match status" value="1"/>
</dbReference>
<evidence type="ECO:0000256" key="1">
    <source>
        <dbReference type="ARBA" id="ARBA00012513"/>
    </source>
</evidence>
<evidence type="ECO:0000313" key="11">
    <source>
        <dbReference type="EMBL" id="SDU98918.1"/>
    </source>
</evidence>
<evidence type="ECO:0000256" key="5">
    <source>
        <dbReference type="ARBA" id="ARBA00022777"/>
    </source>
</evidence>
<dbReference type="RefSeq" id="WP_091076064.1">
    <property type="nucleotide sequence ID" value="NZ_LT629799.1"/>
</dbReference>
<keyword evidence="5 11" id="KW-0418">Kinase</keyword>
<evidence type="ECO:0000256" key="4">
    <source>
        <dbReference type="ARBA" id="ARBA00022741"/>
    </source>
</evidence>
<feature type="compositionally biased region" description="Polar residues" evidence="8">
    <location>
        <begin position="311"/>
        <end position="325"/>
    </location>
</feature>
<feature type="region of interest" description="Disordered" evidence="8">
    <location>
        <begin position="309"/>
        <end position="332"/>
    </location>
</feature>
<dbReference type="OrthoDB" id="9762169at2"/>
<feature type="domain" description="Protein kinase" evidence="10">
    <location>
        <begin position="14"/>
        <end position="277"/>
    </location>
</feature>
<evidence type="ECO:0000256" key="2">
    <source>
        <dbReference type="ARBA" id="ARBA00022527"/>
    </source>
</evidence>
<keyword evidence="9" id="KW-0472">Membrane</keyword>
<proteinExistence type="predicted"/>
<dbReference type="GO" id="GO:0004674">
    <property type="term" value="F:protein serine/threonine kinase activity"/>
    <property type="evidence" value="ECO:0007669"/>
    <property type="project" value="UniProtKB-KW"/>
</dbReference>
<reference evidence="12" key="1">
    <citation type="submission" date="2016-10" db="EMBL/GenBank/DDBJ databases">
        <authorList>
            <person name="Varghese N."/>
            <person name="Submissions S."/>
        </authorList>
    </citation>
    <scope>NUCLEOTIDE SEQUENCE [LARGE SCALE GENOMIC DNA]</scope>
    <source>
        <strain evidence="12">DSM 21743</strain>
    </source>
</reference>
<sequence>MPAEAFDTALGASYRLDERVGRGATGEVWRGVDRRTDEPVAAKILHREHLEDDTLVERFVRERSILVGLRHPNVVGVRDLVVEGERLAIVMELVGGGSLRDTLRERGPLRPAVALRVVAAVLDGLAAAHDRGVAHQDVKPDNVLLATSWQYLGPGAVKLSDFGIAEMVADRRGGSTGLVGTPEYMAPELLVTGVGDLPADVYGAGILLYELLAGRTPFAGPGTGYVVAHRHVTSEAPRLDVPDPLWDAIAGMLAKDPARRPTARVAAAQLRRVAPAVSDVDALPEQAPPEEFRSAGGPATEVRGIAVPEATGSSSDAPAGETTTRPVEPLPDLGTATQATMLRSMPVLPAEATPATTTPDAPARRWSWRDPRVIAVIVAGALLVGLGVFFIVRAAGRTGAETATAPPVQAQQQSSAAKSGLGIARSATWDPTSRTASLTITYTAQAAPLRGPFLEVLPAVGGAGACPAVEWQGTAAQPNVRSVTGIETPCAWSVDPGLVPAQGTVTATASVLLPLGAGDPTAQLQEWVRSAGEATQSATSDSQVTSTAYPAQRLTDIQVVGPTRTVSGQVLRIRLLPVWPSGQDELHPMLVSPDTGEPAQSLQAVAGGTSGVRFLDQCSGALSISKDGLVVQAQSVAQDCTIGARVGNFTNLASQPFEITTRGS</sequence>
<organism evidence="11 12">
    <name type="scientific">Microlunatus sagamiharensis</name>
    <dbReference type="NCBI Taxonomy" id="546874"/>
    <lineage>
        <taxon>Bacteria</taxon>
        <taxon>Bacillati</taxon>
        <taxon>Actinomycetota</taxon>
        <taxon>Actinomycetes</taxon>
        <taxon>Propionibacteriales</taxon>
        <taxon>Propionibacteriaceae</taxon>
        <taxon>Microlunatus</taxon>
    </lineage>
</organism>
<keyword evidence="6 7" id="KW-0067">ATP-binding</keyword>
<dbReference type="GO" id="GO:0005524">
    <property type="term" value="F:ATP binding"/>
    <property type="evidence" value="ECO:0007669"/>
    <property type="project" value="UniProtKB-UniRule"/>
</dbReference>
<dbReference type="EC" id="2.7.11.1" evidence="1"/>
<dbReference type="PROSITE" id="PS00107">
    <property type="entry name" value="PROTEIN_KINASE_ATP"/>
    <property type="match status" value="1"/>
</dbReference>
<keyword evidence="9" id="KW-0812">Transmembrane</keyword>
<dbReference type="AlphaFoldDB" id="A0A1H2N0Y8"/>
<dbReference type="InterPro" id="IPR017441">
    <property type="entry name" value="Protein_kinase_ATP_BS"/>
</dbReference>
<dbReference type="SUPFAM" id="SSF56112">
    <property type="entry name" value="Protein kinase-like (PK-like)"/>
    <property type="match status" value="1"/>
</dbReference>
<dbReference type="PANTHER" id="PTHR43289:SF6">
    <property type="entry name" value="SERINE_THREONINE-PROTEIN KINASE NEKL-3"/>
    <property type="match status" value="1"/>
</dbReference>
<gene>
    <name evidence="11" type="ORF">SAMN04488544_3077</name>
</gene>
<accession>A0A1H2N0Y8</accession>
<dbReference type="InterPro" id="IPR011009">
    <property type="entry name" value="Kinase-like_dom_sf"/>
</dbReference>
<protein>
    <recommendedName>
        <fullName evidence="1">non-specific serine/threonine protein kinase</fullName>
        <ecNumber evidence="1">2.7.11.1</ecNumber>
    </recommendedName>
</protein>
<keyword evidence="3" id="KW-0808">Transferase</keyword>
<dbReference type="InterPro" id="IPR008271">
    <property type="entry name" value="Ser/Thr_kinase_AS"/>
</dbReference>
<dbReference type="PANTHER" id="PTHR43289">
    <property type="entry name" value="MITOGEN-ACTIVATED PROTEIN KINASE KINASE KINASE 20-RELATED"/>
    <property type="match status" value="1"/>
</dbReference>
<dbReference type="Proteomes" id="UP000198825">
    <property type="component" value="Chromosome I"/>
</dbReference>
<evidence type="ECO:0000256" key="3">
    <source>
        <dbReference type="ARBA" id="ARBA00022679"/>
    </source>
</evidence>
<keyword evidence="12" id="KW-1185">Reference proteome</keyword>
<keyword evidence="2 11" id="KW-0723">Serine/threonine-protein kinase</keyword>
<dbReference type="EMBL" id="LT629799">
    <property type="protein sequence ID" value="SDU98918.1"/>
    <property type="molecule type" value="Genomic_DNA"/>
</dbReference>
<evidence type="ECO:0000313" key="12">
    <source>
        <dbReference type="Proteomes" id="UP000198825"/>
    </source>
</evidence>
<dbReference type="PROSITE" id="PS50011">
    <property type="entry name" value="PROTEIN_KINASE_DOM"/>
    <property type="match status" value="1"/>
</dbReference>
<dbReference type="InterPro" id="IPR000719">
    <property type="entry name" value="Prot_kinase_dom"/>
</dbReference>
<evidence type="ECO:0000259" key="10">
    <source>
        <dbReference type="PROSITE" id="PS50011"/>
    </source>
</evidence>
<evidence type="ECO:0000256" key="6">
    <source>
        <dbReference type="ARBA" id="ARBA00022840"/>
    </source>
</evidence>
<keyword evidence="4 7" id="KW-0547">Nucleotide-binding</keyword>